<comment type="similarity">
    <text evidence="1">Belongs to the glycosyltransferase group 1 family. Glycosyltransferase 4 subfamily.</text>
</comment>
<dbReference type="PANTHER" id="PTHR12526">
    <property type="entry name" value="GLYCOSYLTRANSFERASE"/>
    <property type="match status" value="1"/>
</dbReference>
<keyword evidence="3 6" id="KW-0808">Transferase</keyword>
<sequence length="386" mass="42139">MDNSGTPSRHVLFLNWRDTTNPEGGGSEVYLERIAAELVTVGHRVTLLCAAHDNAGPAGATDSGVHVLRRGSRMTVYLRAALTCLAGRFGLGPLSRRGLGRPDLVVDVCNGVPFFAPLYAGRPVIALVHHVHREQWPVVFGPWMSRLGWWIESWLAVRLYRRCRYITVSEASRAELTTLGVAADRIDVVPNGTPPVTGPALPRTTHPSLLVLGRLVPHKRVEIALRTVAELVTELPDLELVVAGQGWWEEPLRELSASLGISDRVRFTGFVSEQEKHALLSSAWLALTPSLKEGWGLTIVEAAARSTPTVAFRYAGGVAEAMVDTETGLLVDDERQFTAVVRELLADDVRRKSMGEAALAHAARYTWTATGARFAQLVEQATVRAN</sequence>
<evidence type="ECO:0000313" key="7">
    <source>
        <dbReference type="Proteomes" id="UP000198707"/>
    </source>
</evidence>
<name>A0A1H7DHC4_9ACTN</name>
<proteinExistence type="inferred from homology"/>
<dbReference type="Pfam" id="PF00534">
    <property type="entry name" value="Glycos_transf_1"/>
    <property type="match status" value="1"/>
</dbReference>
<dbReference type="RefSeq" id="WP_092382711.1">
    <property type="nucleotide sequence ID" value="NZ_BOPI01000012.1"/>
</dbReference>
<dbReference type="EMBL" id="FNYV01000013">
    <property type="protein sequence ID" value="SEK00307.1"/>
    <property type="molecule type" value="Genomic_DNA"/>
</dbReference>
<evidence type="ECO:0000259" key="4">
    <source>
        <dbReference type="Pfam" id="PF00534"/>
    </source>
</evidence>
<evidence type="ECO:0000313" key="6">
    <source>
        <dbReference type="EMBL" id="SEK00307.1"/>
    </source>
</evidence>
<dbReference type="Proteomes" id="UP000198707">
    <property type="component" value="Unassembled WGS sequence"/>
</dbReference>
<gene>
    <name evidence="6" type="ORF">SAMN05443287_113129</name>
</gene>
<evidence type="ECO:0000256" key="2">
    <source>
        <dbReference type="ARBA" id="ARBA00022676"/>
    </source>
</evidence>
<reference evidence="7" key="1">
    <citation type="submission" date="2016-10" db="EMBL/GenBank/DDBJ databases">
        <authorList>
            <person name="Varghese N."/>
            <person name="Submissions S."/>
        </authorList>
    </citation>
    <scope>NUCLEOTIDE SEQUENCE [LARGE SCALE GENOMIC DNA]</scope>
    <source>
        <strain evidence="7">CGMCC 4.7038</strain>
    </source>
</reference>
<dbReference type="InterPro" id="IPR001296">
    <property type="entry name" value="Glyco_trans_1"/>
</dbReference>
<accession>A0A1H7DHC4</accession>
<organism evidence="6 7">
    <name type="scientific">Micromonospora phaseoli</name>
    <dbReference type="NCBI Taxonomy" id="1144548"/>
    <lineage>
        <taxon>Bacteria</taxon>
        <taxon>Bacillati</taxon>
        <taxon>Actinomycetota</taxon>
        <taxon>Actinomycetes</taxon>
        <taxon>Micromonosporales</taxon>
        <taxon>Micromonosporaceae</taxon>
        <taxon>Micromonospora</taxon>
    </lineage>
</organism>
<dbReference type="GO" id="GO:0016757">
    <property type="term" value="F:glycosyltransferase activity"/>
    <property type="evidence" value="ECO:0007669"/>
    <property type="project" value="UniProtKB-KW"/>
</dbReference>
<dbReference type="InterPro" id="IPR028098">
    <property type="entry name" value="Glyco_trans_4-like_N"/>
</dbReference>
<protein>
    <submittedName>
        <fullName evidence="6">Glycosyltransferase involved in cell wall bisynthesis</fullName>
    </submittedName>
</protein>
<dbReference type="STRING" id="1144548.SAMN05443287_113129"/>
<evidence type="ECO:0000259" key="5">
    <source>
        <dbReference type="Pfam" id="PF13439"/>
    </source>
</evidence>
<dbReference type="Pfam" id="PF13439">
    <property type="entry name" value="Glyco_transf_4"/>
    <property type="match status" value="1"/>
</dbReference>
<dbReference type="PANTHER" id="PTHR12526:SF640">
    <property type="entry name" value="COLANIC ACID BIOSYNTHESIS GLYCOSYLTRANSFERASE WCAL-RELATED"/>
    <property type="match status" value="1"/>
</dbReference>
<dbReference type="Gene3D" id="3.40.50.2000">
    <property type="entry name" value="Glycogen Phosphorylase B"/>
    <property type="match status" value="2"/>
</dbReference>
<evidence type="ECO:0000256" key="1">
    <source>
        <dbReference type="ARBA" id="ARBA00009481"/>
    </source>
</evidence>
<feature type="domain" description="Glycosyl transferase family 1" evidence="4">
    <location>
        <begin position="204"/>
        <end position="358"/>
    </location>
</feature>
<keyword evidence="7" id="KW-1185">Reference proteome</keyword>
<dbReference type="OrthoDB" id="9806887at2"/>
<feature type="domain" description="Glycosyltransferase subfamily 4-like N-terminal" evidence="5">
    <location>
        <begin position="25"/>
        <end position="193"/>
    </location>
</feature>
<keyword evidence="2" id="KW-0328">Glycosyltransferase</keyword>
<dbReference type="CDD" id="cd03801">
    <property type="entry name" value="GT4_PimA-like"/>
    <property type="match status" value="1"/>
</dbReference>
<evidence type="ECO:0000256" key="3">
    <source>
        <dbReference type="ARBA" id="ARBA00022679"/>
    </source>
</evidence>
<dbReference type="AlphaFoldDB" id="A0A1H7DHC4"/>
<dbReference type="SUPFAM" id="SSF53756">
    <property type="entry name" value="UDP-Glycosyltransferase/glycogen phosphorylase"/>
    <property type="match status" value="1"/>
</dbReference>